<sequence length="163" mass="17276">MGASGAGKTTLLNALMGRNLTGLEVTGDVFVGGSKEVPIGDVSGYVQQDELFVPTLTVNEHLMIQAGLRLSGYKKSEIKLRVDELIDELGLKKCRHSKIGLSGIKKGISGGEIKRLMVASVLLDNPSILFLDEPTTGLDSHMAQQLMNSLNKLAAGGRTVVAT</sequence>
<protein>
    <submittedName>
        <fullName evidence="2">ABC transporter domain-containing protein</fullName>
    </submittedName>
</protein>
<name>A0AC34Q508_9BILA</name>
<evidence type="ECO:0000313" key="1">
    <source>
        <dbReference type="Proteomes" id="UP000887576"/>
    </source>
</evidence>
<dbReference type="Proteomes" id="UP000887576">
    <property type="component" value="Unplaced"/>
</dbReference>
<evidence type="ECO:0000313" key="2">
    <source>
        <dbReference type="WBParaSite" id="JU765_v2.g12984.t1"/>
    </source>
</evidence>
<proteinExistence type="predicted"/>
<reference evidence="2" key="1">
    <citation type="submission" date="2022-11" db="UniProtKB">
        <authorList>
            <consortium name="WormBaseParasite"/>
        </authorList>
    </citation>
    <scope>IDENTIFICATION</scope>
</reference>
<dbReference type="WBParaSite" id="JU765_v2.g12984.t1">
    <property type="protein sequence ID" value="JU765_v2.g12984.t1"/>
    <property type="gene ID" value="JU765_v2.g12984"/>
</dbReference>
<organism evidence="1 2">
    <name type="scientific">Panagrolaimus sp. JU765</name>
    <dbReference type="NCBI Taxonomy" id="591449"/>
    <lineage>
        <taxon>Eukaryota</taxon>
        <taxon>Metazoa</taxon>
        <taxon>Ecdysozoa</taxon>
        <taxon>Nematoda</taxon>
        <taxon>Chromadorea</taxon>
        <taxon>Rhabditida</taxon>
        <taxon>Tylenchina</taxon>
        <taxon>Panagrolaimomorpha</taxon>
        <taxon>Panagrolaimoidea</taxon>
        <taxon>Panagrolaimidae</taxon>
        <taxon>Panagrolaimus</taxon>
    </lineage>
</organism>
<accession>A0AC34Q508</accession>